<evidence type="ECO:0000256" key="3">
    <source>
        <dbReference type="ARBA" id="ARBA00023163"/>
    </source>
</evidence>
<dbReference type="PANTHER" id="PTHR30055">
    <property type="entry name" value="HTH-TYPE TRANSCRIPTIONAL REGULATOR RUTR"/>
    <property type="match status" value="1"/>
</dbReference>
<keyword evidence="2 4" id="KW-0238">DNA-binding</keyword>
<evidence type="ECO:0000256" key="2">
    <source>
        <dbReference type="ARBA" id="ARBA00023125"/>
    </source>
</evidence>
<dbReference type="Gene3D" id="1.10.10.60">
    <property type="entry name" value="Homeodomain-like"/>
    <property type="match status" value="1"/>
</dbReference>
<dbReference type="Pfam" id="PF17754">
    <property type="entry name" value="TetR_C_14"/>
    <property type="match status" value="1"/>
</dbReference>
<dbReference type="InterPro" id="IPR023851">
    <property type="entry name" value="Tscrpt_reg_TetR-type"/>
</dbReference>
<sequence>MLTCDAMAEPTRTSARGRPVATSHAAIEQAAFRLFSERGFAATTLDDIARETGVGRRTLFRYYQSKNDIPWGQFDRTLDHFRALLDEQPADLPVHEAVHRAVVEFNRFPADAHPPHRERMRLILTTPELEAHSVLRYAEWRQVIAEHVAARTGARPDDLVPQVAGHVSLAISLSAYDAWLGRPDAGAGELLELIDAAMAALRSYLDG</sequence>
<dbReference type="Proteomes" id="UP001500842">
    <property type="component" value="Unassembled WGS sequence"/>
</dbReference>
<feature type="DNA-binding region" description="H-T-H motif" evidence="4">
    <location>
        <begin position="44"/>
        <end position="63"/>
    </location>
</feature>
<dbReference type="EMBL" id="BAAAOR010000016">
    <property type="protein sequence ID" value="GAA1518148.1"/>
    <property type="molecule type" value="Genomic_DNA"/>
</dbReference>
<organism evidence="7 8">
    <name type="scientific">Nocardioides humi</name>
    <dbReference type="NCBI Taxonomy" id="449461"/>
    <lineage>
        <taxon>Bacteria</taxon>
        <taxon>Bacillati</taxon>
        <taxon>Actinomycetota</taxon>
        <taxon>Actinomycetes</taxon>
        <taxon>Propionibacteriales</taxon>
        <taxon>Nocardioidaceae</taxon>
        <taxon>Nocardioides</taxon>
    </lineage>
</organism>
<evidence type="ECO:0000256" key="5">
    <source>
        <dbReference type="SAM" id="MobiDB-lite"/>
    </source>
</evidence>
<feature type="region of interest" description="Disordered" evidence="5">
    <location>
        <begin position="1"/>
        <end position="20"/>
    </location>
</feature>
<evidence type="ECO:0000313" key="7">
    <source>
        <dbReference type="EMBL" id="GAA1518148.1"/>
    </source>
</evidence>
<dbReference type="PRINTS" id="PR00455">
    <property type="entry name" value="HTHTETR"/>
</dbReference>
<dbReference type="PROSITE" id="PS50977">
    <property type="entry name" value="HTH_TETR_2"/>
    <property type="match status" value="1"/>
</dbReference>
<feature type="domain" description="HTH tetR-type" evidence="6">
    <location>
        <begin position="21"/>
        <end position="81"/>
    </location>
</feature>
<keyword evidence="3" id="KW-0804">Transcription</keyword>
<gene>
    <name evidence="7" type="primary">mftR</name>
    <name evidence="7" type="ORF">GCM10009788_22760</name>
</gene>
<evidence type="ECO:0000256" key="4">
    <source>
        <dbReference type="PROSITE-ProRule" id="PRU00335"/>
    </source>
</evidence>
<dbReference type="InterPro" id="IPR041347">
    <property type="entry name" value="MftR_C"/>
</dbReference>
<accession>A0ABN2AGQ6</accession>
<dbReference type="Pfam" id="PF00440">
    <property type="entry name" value="TetR_N"/>
    <property type="match status" value="1"/>
</dbReference>
<dbReference type="InterPro" id="IPR001647">
    <property type="entry name" value="HTH_TetR"/>
</dbReference>
<dbReference type="NCBIfam" id="TIGR03968">
    <property type="entry name" value="mycofact_TetR"/>
    <property type="match status" value="1"/>
</dbReference>
<dbReference type="InterPro" id="IPR009057">
    <property type="entry name" value="Homeodomain-like_sf"/>
</dbReference>
<dbReference type="InterPro" id="IPR050109">
    <property type="entry name" value="HTH-type_TetR-like_transc_reg"/>
</dbReference>
<evidence type="ECO:0000313" key="8">
    <source>
        <dbReference type="Proteomes" id="UP001500842"/>
    </source>
</evidence>
<keyword evidence="1" id="KW-0805">Transcription regulation</keyword>
<evidence type="ECO:0000256" key="1">
    <source>
        <dbReference type="ARBA" id="ARBA00023015"/>
    </source>
</evidence>
<dbReference type="Gene3D" id="1.10.357.10">
    <property type="entry name" value="Tetracycline Repressor, domain 2"/>
    <property type="match status" value="1"/>
</dbReference>
<proteinExistence type="predicted"/>
<keyword evidence="8" id="KW-1185">Reference proteome</keyword>
<protein>
    <submittedName>
        <fullName evidence="7">Mycofactocin system transcriptional regulator</fullName>
    </submittedName>
</protein>
<dbReference type="PANTHER" id="PTHR30055:SF238">
    <property type="entry name" value="MYCOFACTOCIN BIOSYNTHESIS TRANSCRIPTIONAL REGULATOR MFTR-RELATED"/>
    <property type="match status" value="1"/>
</dbReference>
<comment type="caution">
    <text evidence="7">The sequence shown here is derived from an EMBL/GenBank/DDBJ whole genome shotgun (WGS) entry which is preliminary data.</text>
</comment>
<reference evidence="7 8" key="1">
    <citation type="journal article" date="2019" name="Int. J. Syst. Evol. Microbiol.">
        <title>The Global Catalogue of Microorganisms (GCM) 10K type strain sequencing project: providing services to taxonomists for standard genome sequencing and annotation.</title>
        <authorList>
            <consortium name="The Broad Institute Genomics Platform"/>
            <consortium name="The Broad Institute Genome Sequencing Center for Infectious Disease"/>
            <person name="Wu L."/>
            <person name="Ma J."/>
        </authorList>
    </citation>
    <scope>NUCLEOTIDE SEQUENCE [LARGE SCALE GENOMIC DNA]</scope>
    <source>
        <strain evidence="7 8">JCM 14942</strain>
    </source>
</reference>
<evidence type="ECO:0000259" key="6">
    <source>
        <dbReference type="PROSITE" id="PS50977"/>
    </source>
</evidence>
<name>A0ABN2AGQ6_9ACTN</name>
<dbReference type="SUPFAM" id="SSF46689">
    <property type="entry name" value="Homeodomain-like"/>
    <property type="match status" value="1"/>
</dbReference>